<dbReference type="EMBL" id="JACVHL010000002">
    <property type="protein sequence ID" value="MCC3804053.1"/>
    <property type="molecule type" value="Genomic_DNA"/>
</dbReference>
<evidence type="ECO:0000256" key="1">
    <source>
        <dbReference type="SAM" id="Phobius"/>
    </source>
</evidence>
<keyword evidence="1" id="KW-0812">Transmembrane</keyword>
<dbReference type="Proteomes" id="UP000726777">
    <property type="component" value="Unassembled WGS sequence"/>
</dbReference>
<feature type="transmembrane region" description="Helical" evidence="1">
    <location>
        <begin position="7"/>
        <end position="29"/>
    </location>
</feature>
<protein>
    <submittedName>
        <fullName evidence="2">Uncharacterized protein</fullName>
    </submittedName>
</protein>
<evidence type="ECO:0000313" key="2">
    <source>
        <dbReference type="EMBL" id="MCC3804053.1"/>
    </source>
</evidence>
<dbReference type="AlphaFoldDB" id="A0A9Q3U9Z9"/>
<reference evidence="2" key="1">
    <citation type="submission" date="2020-09" db="EMBL/GenBank/DDBJ databases">
        <title>Genome sequence of Vibrio parahaemolyticus isolates.</title>
        <authorList>
            <person name="Hammerl J.A."/>
            <person name="Strauch E."/>
        </authorList>
    </citation>
    <scope>NUCLEOTIDE SEQUENCE</scope>
    <source>
        <strain evidence="2">17-VB00146</strain>
    </source>
</reference>
<evidence type="ECO:0000313" key="3">
    <source>
        <dbReference type="Proteomes" id="UP000726777"/>
    </source>
</evidence>
<feature type="transmembrane region" description="Helical" evidence="1">
    <location>
        <begin position="49"/>
        <end position="68"/>
    </location>
</feature>
<accession>A0A9Q3U9Z9</accession>
<comment type="caution">
    <text evidence="2">The sequence shown here is derived from an EMBL/GenBank/DDBJ whole genome shotgun (WGS) entry which is preliminary data.</text>
</comment>
<proteinExistence type="predicted"/>
<keyword evidence="1" id="KW-1133">Transmembrane helix</keyword>
<keyword evidence="1" id="KW-0472">Membrane</keyword>
<gene>
    <name evidence="2" type="ORF">IB292_03270</name>
</gene>
<dbReference type="RefSeq" id="WP_228085724.1">
    <property type="nucleotide sequence ID" value="NZ_JACVHL010000002.1"/>
</dbReference>
<sequence>MKDNKFGAPALATIFVSAFGFCLVVLHYIKKQILATDTGSNPFLDDPIIENMHYFMALILALSVTNIVSKVRNNKKSKVEGKNEDH</sequence>
<organism evidence="2 3">
    <name type="scientific">Vibrio parahaemolyticus</name>
    <dbReference type="NCBI Taxonomy" id="670"/>
    <lineage>
        <taxon>Bacteria</taxon>
        <taxon>Pseudomonadati</taxon>
        <taxon>Pseudomonadota</taxon>
        <taxon>Gammaproteobacteria</taxon>
        <taxon>Vibrionales</taxon>
        <taxon>Vibrionaceae</taxon>
        <taxon>Vibrio</taxon>
    </lineage>
</organism>
<name>A0A9Q3U9Z9_VIBPH</name>